<evidence type="ECO:0000256" key="3">
    <source>
        <dbReference type="ARBA" id="ARBA00023180"/>
    </source>
</evidence>
<dbReference type="RefSeq" id="WP_252804469.1">
    <property type="nucleotide sequence ID" value="NZ_BAAABM010000007.1"/>
</dbReference>
<dbReference type="SMART" id="SM00191">
    <property type="entry name" value="Int_alpha"/>
    <property type="match status" value="1"/>
</dbReference>
<dbReference type="EMBL" id="BAAABM010000007">
    <property type="protein sequence ID" value="GAA0320822.1"/>
    <property type="molecule type" value="Genomic_DNA"/>
</dbReference>
<keyword evidence="3" id="KW-0325">Glycoprotein</keyword>
<dbReference type="Pfam" id="PF01839">
    <property type="entry name" value="FG-GAP"/>
    <property type="match status" value="1"/>
</dbReference>
<comment type="caution">
    <text evidence="4">The sequence shown here is derived from an EMBL/GenBank/DDBJ whole genome shotgun (WGS) entry which is preliminary data.</text>
</comment>
<evidence type="ECO:0000313" key="4">
    <source>
        <dbReference type="EMBL" id="GAA0320822.1"/>
    </source>
</evidence>
<proteinExistence type="predicted"/>
<keyword evidence="2" id="KW-0677">Repeat</keyword>
<dbReference type="Proteomes" id="UP001501822">
    <property type="component" value="Unassembled WGS sequence"/>
</dbReference>
<evidence type="ECO:0000256" key="1">
    <source>
        <dbReference type="ARBA" id="ARBA00022729"/>
    </source>
</evidence>
<dbReference type="InterPro" id="IPR028994">
    <property type="entry name" value="Integrin_alpha_N"/>
</dbReference>
<dbReference type="Gene3D" id="2.130.10.130">
    <property type="entry name" value="Integrin alpha, N-terminal"/>
    <property type="match status" value="1"/>
</dbReference>
<gene>
    <name evidence="4" type="ORF">GCM10010151_08160</name>
</gene>
<dbReference type="InterPro" id="IPR013519">
    <property type="entry name" value="Int_alpha_beta-p"/>
</dbReference>
<keyword evidence="5" id="KW-1185">Reference proteome</keyword>
<keyword evidence="1" id="KW-0732">Signal</keyword>
<organism evidence="4 5">
    <name type="scientific">Actinoallomurus spadix</name>
    <dbReference type="NCBI Taxonomy" id="79912"/>
    <lineage>
        <taxon>Bacteria</taxon>
        <taxon>Bacillati</taxon>
        <taxon>Actinomycetota</taxon>
        <taxon>Actinomycetes</taxon>
        <taxon>Streptosporangiales</taxon>
        <taxon>Thermomonosporaceae</taxon>
        <taxon>Actinoallomurus</taxon>
    </lineage>
</organism>
<dbReference type="InterPro" id="IPR013517">
    <property type="entry name" value="FG-GAP"/>
</dbReference>
<accession>A0ABN0VYW0</accession>
<evidence type="ECO:0000256" key="2">
    <source>
        <dbReference type="ARBA" id="ARBA00022737"/>
    </source>
</evidence>
<name>A0ABN0VYW0_9ACTN</name>
<reference evidence="4 5" key="1">
    <citation type="journal article" date="2019" name="Int. J. Syst. Evol. Microbiol.">
        <title>The Global Catalogue of Microorganisms (GCM) 10K type strain sequencing project: providing services to taxonomists for standard genome sequencing and annotation.</title>
        <authorList>
            <consortium name="The Broad Institute Genomics Platform"/>
            <consortium name="The Broad Institute Genome Sequencing Center for Infectious Disease"/>
            <person name="Wu L."/>
            <person name="Ma J."/>
        </authorList>
    </citation>
    <scope>NUCLEOTIDE SEQUENCE [LARGE SCALE GENOMIC DNA]</scope>
    <source>
        <strain evidence="4 5">JCM 3146</strain>
    </source>
</reference>
<sequence>MPGVAETADAFGGGLSLADLTGDGRADLTAGAPVENGEEGGLWVLRGARTGLTTTNLRTLGASDLGVAKRHAQLGRVLLP</sequence>
<evidence type="ECO:0000313" key="5">
    <source>
        <dbReference type="Proteomes" id="UP001501822"/>
    </source>
</evidence>
<protein>
    <submittedName>
        <fullName evidence="4">Uncharacterized protein</fullName>
    </submittedName>
</protein>
<dbReference type="SUPFAM" id="SSF69318">
    <property type="entry name" value="Integrin alpha N-terminal domain"/>
    <property type="match status" value="1"/>
</dbReference>